<evidence type="ECO:0000313" key="2">
    <source>
        <dbReference type="Proteomes" id="UP001595906"/>
    </source>
</evidence>
<organism evidence="1 2">
    <name type="scientific">Parasediminibacterium paludis</name>
    <dbReference type="NCBI Taxonomy" id="908966"/>
    <lineage>
        <taxon>Bacteria</taxon>
        <taxon>Pseudomonadati</taxon>
        <taxon>Bacteroidota</taxon>
        <taxon>Chitinophagia</taxon>
        <taxon>Chitinophagales</taxon>
        <taxon>Chitinophagaceae</taxon>
        <taxon>Parasediminibacterium</taxon>
    </lineage>
</organism>
<protein>
    <submittedName>
        <fullName evidence="1">Uncharacterized protein</fullName>
    </submittedName>
</protein>
<dbReference type="EMBL" id="JBHSDC010000002">
    <property type="protein sequence ID" value="MFC4230598.1"/>
    <property type="molecule type" value="Genomic_DNA"/>
</dbReference>
<keyword evidence="2" id="KW-1185">Reference proteome</keyword>
<dbReference type="Proteomes" id="UP001595906">
    <property type="component" value="Unassembled WGS sequence"/>
</dbReference>
<gene>
    <name evidence="1" type="ORF">ACFOW1_01760</name>
</gene>
<accession>A0ABV8PRU7</accession>
<name>A0ABV8PRU7_9BACT</name>
<evidence type="ECO:0000313" key="1">
    <source>
        <dbReference type="EMBL" id="MFC4230598.1"/>
    </source>
</evidence>
<sequence>MNIKKIARPLNKAKNTFIQWLKENKATDIDVFEGEKSDEWDYYRTISAFIGENLYTVYFTMWQGKIKIDYSDEENRYSNMSIDEFLQLLY</sequence>
<comment type="caution">
    <text evidence="1">The sequence shown here is derived from an EMBL/GenBank/DDBJ whole genome shotgun (WGS) entry which is preliminary data.</text>
</comment>
<dbReference type="RefSeq" id="WP_379011869.1">
    <property type="nucleotide sequence ID" value="NZ_JBHSDC010000002.1"/>
</dbReference>
<reference evidence="2" key="1">
    <citation type="journal article" date="2019" name="Int. J. Syst. Evol. Microbiol.">
        <title>The Global Catalogue of Microorganisms (GCM) 10K type strain sequencing project: providing services to taxonomists for standard genome sequencing and annotation.</title>
        <authorList>
            <consortium name="The Broad Institute Genomics Platform"/>
            <consortium name="The Broad Institute Genome Sequencing Center for Infectious Disease"/>
            <person name="Wu L."/>
            <person name="Ma J."/>
        </authorList>
    </citation>
    <scope>NUCLEOTIDE SEQUENCE [LARGE SCALE GENOMIC DNA]</scope>
    <source>
        <strain evidence="2">CECT 8010</strain>
    </source>
</reference>
<proteinExistence type="predicted"/>